<name>A0A1H0WTX5_9BURK</name>
<accession>A0A1H0WTX5</accession>
<dbReference type="AlphaFoldDB" id="A0A1H0WTX5"/>
<dbReference type="EMBL" id="FNJL01000059">
    <property type="protein sequence ID" value="SDP94151.1"/>
    <property type="molecule type" value="Genomic_DNA"/>
</dbReference>
<dbReference type="Proteomes" id="UP000199317">
    <property type="component" value="Unassembled WGS sequence"/>
</dbReference>
<keyword evidence="2" id="KW-1185">Reference proteome</keyword>
<protein>
    <submittedName>
        <fullName evidence="1">Uncharacterized protein</fullName>
    </submittedName>
</protein>
<evidence type="ECO:0000313" key="2">
    <source>
        <dbReference type="Proteomes" id="UP000199317"/>
    </source>
</evidence>
<evidence type="ECO:0000313" key="1">
    <source>
        <dbReference type="EMBL" id="SDP94151.1"/>
    </source>
</evidence>
<organism evidence="1 2">
    <name type="scientific">Paracidovorax cattleyae</name>
    <dbReference type="NCBI Taxonomy" id="80868"/>
    <lineage>
        <taxon>Bacteria</taxon>
        <taxon>Pseudomonadati</taxon>
        <taxon>Pseudomonadota</taxon>
        <taxon>Betaproteobacteria</taxon>
        <taxon>Burkholderiales</taxon>
        <taxon>Comamonadaceae</taxon>
        <taxon>Paracidovorax</taxon>
    </lineage>
</organism>
<gene>
    <name evidence="1" type="ORF">SAMN04489708_1593</name>
</gene>
<sequence>MRIDTLRPIASLALKPNMACAALLKVSMVPVSSMLPMPSKGMKFGVWTFTLTGVALVLLDPVV</sequence>
<proteinExistence type="predicted"/>
<reference evidence="2" key="1">
    <citation type="submission" date="2016-10" db="EMBL/GenBank/DDBJ databases">
        <authorList>
            <person name="Varghese N."/>
            <person name="Submissions S."/>
        </authorList>
    </citation>
    <scope>NUCLEOTIDE SEQUENCE [LARGE SCALE GENOMIC DNA]</scope>
    <source>
        <strain evidence="2">DSM 17101</strain>
    </source>
</reference>